<evidence type="ECO:0000256" key="5">
    <source>
        <dbReference type="ARBA" id="ARBA00022463"/>
    </source>
</evidence>
<evidence type="ECO:0000256" key="9">
    <source>
        <dbReference type="ARBA" id="ARBA00022632"/>
    </source>
</evidence>
<evidence type="ECO:0000256" key="8">
    <source>
        <dbReference type="ARBA" id="ARBA00022581"/>
    </source>
</evidence>
<comment type="subunit">
    <text evidence="17">Monomer. Homodimer. Homooligomer. Self-interaction correlates with nuclear localization and efficient activation of transcription.</text>
</comment>
<evidence type="ECO:0000256" key="15">
    <source>
        <dbReference type="ARBA" id="ARBA00023200"/>
    </source>
</evidence>
<feature type="region of interest" description="Disordered" evidence="18">
    <location>
        <begin position="1"/>
        <end position="27"/>
    </location>
</feature>
<dbReference type="Pfam" id="PF01440">
    <property type="entry name" value="Gemini_AL2"/>
    <property type="match status" value="1"/>
</dbReference>
<keyword evidence="5 17" id="KW-0941">Suppressor of RNA silencing</keyword>
<evidence type="ECO:0000256" key="11">
    <source>
        <dbReference type="ARBA" id="ARBA00022771"/>
    </source>
</evidence>
<evidence type="ECO:0000256" key="13">
    <source>
        <dbReference type="ARBA" id="ARBA00023125"/>
    </source>
</evidence>
<evidence type="ECO:0000313" key="19">
    <source>
        <dbReference type="EMBL" id="BAF49379.1"/>
    </source>
</evidence>
<comment type="subcellular location">
    <subcellularLocation>
        <location evidence="2 17">Host cytoplasm</location>
    </subcellularLocation>
    <subcellularLocation>
        <location evidence="1 17">Host nucleus</location>
    </subcellularLocation>
</comment>
<keyword evidence="15 17" id="KW-1035">Host cytoplasm</keyword>
<dbReference type="GO" id="GO:0042025">
    <property type="term" value="C:host cell nucleus"/>
    <property type="evidence" value="ECO:0007669"/>
    <property type="project" value="UniProtKB-SubCell"/>
</dbReference>
<sequence length="135" mass="15154">MQPSSPSTAHSTQVPIKVRHRSEKRRAPRRRRIDLNCGCSIYVALGCANHGFTHRGHHHCSSGKEWRVYLDSAQSPIFQNHDTRSTAIQHGSGYNNFTDTIQPQPQESTGHTQVLPLFQDLDSLTSSDFAFLEGI</sequence>
<gene>
    <name evidence="19" type="primary">C2</name>
</gene>
<keyword evidence="11 17" id="KW-0863">Zinc-finger</keyword>
<evidence type="ECO:0000256" key="17">
    <source>
        <dbReference type="RuleBase" id="RU363028"/>
    </source>
</evidence>
<feature type="compositionally biased region" description="Basic residues" evidence="18">
    <location>
        <begin position="17"/>
        <end position="27"/>
    </location>
</feature>
<keyword evidence="10 17" id="KW-0479">Metal-binding</keyword>
<reference evidence="19 20" key="1">
    <citation type="journal article" date="2008" name="Arch. Virol.">
        <title>Unique grouping of the Far East Asian begomovirus complex based on sequence analyses of the DNA-A genome and associated DNAbeta satellite molecules isolated from tomato, honeysuckle and Eupatorium plants in Japan.</title>
        <authorList>
            <person name="Ueda S."/>
            <person name="Onuki M."/>
            <person name="Hanada K."/>
            <person name="Takanami Y."/>
        </authorList>
    </citation>
    <scope>NUCLEOTIDE SEQUENCE [LARGE SCALE GENOMIC DNA]</scope>
    <source>
        <strain evidence="19">Msd</strain>
    </source>
</reference>
<evidence type="ECO:0000256" key="7">
    <source>
        <dbReference type="ARBA" id="ARBA00022562"/>
    </source>
</evidence>
<comment type="domain">
    <text evidence="17">The zinc finger and the transactivation region are involved in PTGS suppression.</text>
</comment>
<evidence type="ECO:0000256" key="10">
    <source>
        <dbReference type="ARBA" id="ARBA00022723"/>
    </source>
</evidence>
<evidence type="ECO:0000256" key="4">
    <source>
        <dbReference type="ARBA" id="ARBA00014388"/>
    </source>
</evidence>
<keyword evidence="8 17" id="KW-0945">Host-virus interaction</keyword>
<name>A4F1W2_9GEMI</name>
<dbReference type="GO" id="GO:0003677">
    <property type="term" value="F:DNA binding"/>
    <property type="evidence" value="ECO:0007669"/>
    <property type="project" value="UniProtKB-KW"/>
</dbReference>
<evidence type="ECO:0000256" key="12">
    <source>
        <dbReference type="ARBA" id="ARBA00022833"/>
    </source>
</evidence>
<protein>
    <recommendedName>
        <fullName evidence="4 17">Transcriptional activator protein</fullName>
        <shortName evidence="17">TrAP</shortName>
    </recommendedName>
</protein>
<dbReference type="GO" id="GO:0005198">
    <property type="term" value="F:structural molecule activity"/>
    <property type="evidence" value="ECO:0007669"/>
    <property type="project" value="InterPro"/>
</dbReference>
<comment type="function">
    <text evidence="17">Strong activator of the late viral genes promoters. Acts as a suppressor of RNA-mediated gene silencing, also known as post-transcriptional gene silencing (PTGS), a mechanism of plant viral defense that limits the accumulation of viral RNAs. Also suppresses the host basal defense by interacting with and inhibiting SNF1 kinase, a key regulator of cell metabolism implicated in innate antiviral defense. Determines pathogenicity.</text>
</comment>
<dbReference type="GO" id="GO:0052170">
    <property type="term" value="P:symbiont-mediated suppression of host innate immune response"/>
    <property type="evidence" value="ECO:0007669"/>
    <property type="project" value="UniProtKB-KW"/>
</dbReference>
<dbReference type="InterPro" id="IPR000942">
    <property type="entry name" value="Gemini_AL2"/>
</dbReference>
<evidence type="ECO:0000256" key="1">
    <source>
        <dbReference type="ARBA" id="ARBA00004147"/>
    </source>
</evidence>
<keyword evidence="7 17" id="KW-1048">Host nucleus</keyword>
<keyword evidence="9" id="KW-1090">Inhibition of host innate immune response by virus</keyword>
<feature type="compositionally biased region" description="Polar residues" evidence="18">
    <location>
        <begin position="1"/>
        <end position="14"/>
    </location>
</feature>
<evidence type="ECO:0000256" key="3">
    <source>
        <dbReference type="ARBA" id="ARBA00007672"/>
    </source>
</evidence>
<keyword evidence="16" id="KW-0899">Viral immunoevasion</keyword>
<dbReference type="GO" id="GO:0019028">
    <property type="term" value="C:viral capsid"/>
    <property type="evidence" value="ECO:0007669"/>
    <property type="project" value="InterPro"/>
</dbReference>
<keyword evidence="6" id="KW-0597">Phosphoprotein</keyword>
<keyword evidence="13 17" id="KW-0238">DNA-binding</keyword>
<evidence type="ECO:0000256" key="18">
    <source>
        <dbReference type="SAM" id="MobiDB-lite"/>
    </source>
</evidence>
<comment type="similarity">
    <text evidence="3 17">Belongs to the geminiviridae transcriptional activator protein family.</text>
</comment>
<proteinExistence type="inferred from homology"/>
<dbReference type="GO" id="GO:0030430">
    <property type="term" value="C:host cell cytoplasm"/>
    <property type="evidence" value="ECO:0007669"/>
    <property type="project" value="UniProtKB-SubCell"/>
</dbReference>
<keyword evidence="14 17" id="KW-0010">Activator</keyword>
<organism evidence="19 20">
    <name type="scientific">Honeysuckle yellow vein virus-[Japan:Masuda:2003]</name>
    <dbReference type="NCBI Taxonomy" id="435489"/>
    <lineage>
        <taxon>Viruses</taxon>
        <taxon>Monodnaviria</taxon>
        <taxon>Shotokuvirae</taxon>
        <taxon>Cressdnaviricota</taxon>
        <taxon>Repensiviricetes</taxon>
        <taxon>Geplafuvirales</taxon>
        <taxon>Geminiviridae</taxon>
        <taxon>Begomovirus</taxon>
        <taxon>Begomovirus macrotylomae</taxon>
        <taxon>Honeysuckle yellow vein virus</taxon>
    </lineage>
</organism>
<dbReference type="Proteomes" id="UP000232746">
    <property type="component" value="Segment DNA A"/>
</dbReference>
<evidence type="ECO:0000256" key="14">
    <source>
        <dbReference type="ARBA" id="ARBA00023159"/>
    </source>
</evidence>
<evidence type="ECO:0000256" key="16">
    <source>
        <dbReference type="ARBA" id="ARBA00023280"/>
    </source>
</evidence>
<evidence type="ECO:0000256" key="2">
    <source>
        <dbReference type="ARBA" id="ARBA00004192"/>
    </source>
</evidence>
<evidence type="ECO:0000256" key="6">
    <source>
        <dbReference type="ARBA" id="ARBA00022553"/>
    </source>
</evidence>
<dbReference type="PRINTS" id="PR00230">
    <property type="entry name" value="GEMCOATAL2"/>
</dbReference>
<dbReference type="EMBL" id="AB236325">
    <property type="protein sequence ID" value="BAF49379.1"/>
    <property type="molecule type" value="Genomic_DNA"/>
</dbReference>
<evidence type="ECO:0000313" key="20">
    <source>
        <dbReference type="Proteomes" id="UP000232746"/>
    </source>
</evidence>
<accession>A4F1W2</accession>
<keyword evidence="12 17" id="KW-0862">Zinc</keyword>
<dbReference type="GO" id="GO:0008270">
    <property type="term" value="F:zinc ion binding"/>
    <property type="evidence" value="ECO:0007669"/>
    <property type="project" value="UniProtKB-KW"/>
</dbReference>